<name>A0AAW2J537_SESRA</name>
<dbReference type="PANTHER" id="PTHR33437">
    <property type="entry name" value="OS06G0361200 PROTEIN"/>
    <property type="match status" value="1"/>
</dbReference>
<comment type="caution">
    <text evidence="2">The sequence shown here is derived from an EMBL/GenBank/DDBJ whole genome shotgun (WGS) entry which is preliminary data.</text>
</comment>
<evidence type="ECO:0000256" key="1">
    <source>
        <dbReference type="SAM" id="MobiDB-lite"/>
    </source>
</evidence>
<evidence type="ECO:0000313" key="2">
    <source>
        <dbReference type="EMBL" id="KAL0289542.1"/>
    </source>
</evidence>
<feature type="compositionally biased region" description="Basic and acidic residues" evidence="1">
    <location>
        <begin position="88"/>
        <end position="100"/>
    </location>
</feature>
<proteinExistence type="predicted"/>
<dbReference type="PANTHER" id="PTHR33437:SF2">
    <property type="entry name" value="OS06G0361200 PROTEIN"/>
    <property type="match status" value="1"/>
</dbReference>
<accession>A0AAW2J537</accession>
<sequence>MVELTNSRQWKKEPVVDYIYRWRNLSFNCKDGLSKASSIVMCIQGMHWGFRYILQGILPKSFEELATKAHDMELSITISGVEGPPVQESHRTKEKQEVKKGASLIQKLQTRSQWQLMWHPSSSEA</sequence>
<organism evidence="2">
    <name type="scientific">Sesamum radiatum</name>
    <name type="common">Black benniseed</name>
    <dbReference type="NCBI Taxonomy" id="300843"/>
    <lineage>
        <taxon>Eukaryota</taxon>
        <taxon>Viridiplantae</taxon>
        <taxon>Streptophyta</taxon>
        <taxon>Embryophyta</taxon>
        <taxon>Tracheophyta</taxon>
        <taxon>Spermatophyta</taxon>
        <taxon>Magnoliopsida</taxon>
        <taxon>eudicotyledons</taxon>
        <taxon>Gunneridae</taxon>
        <taxon>Pentapetalae</taxon>
        <taxon>asterids</taxon>
        <taxon>lamiids</taxon>
        <taxon>Lamiales</taxon>
        <taxon>Pedaliaceae</taxon>
        <taxon>Sesamum</taxon>
    </lineage>
</organism>
<protein>
    <submittedName>
        <fullName evidence="2">Uncharacterized protein</fullName>
    </submittedName>
</protein>
<gene>
    <name evidence="2" type="ORF">Sradi_7070700</name>
</gene>
<reference evidence="2" key="2">
    <citation type="journal article" date="2024" name="Plant">
        <title>Genomic evolution and insights into agronomic trait innovations of Sesamum species.</title>
        <authorList>
            <person name="Miao H."/>
            <person name="Wang L."/>
            <person name="Qu L."/>
            <person name="Liu H."/>
            <person name="Sun Y."/>
            <person name="Le M."/>
            <person name="Wang Q."/>
            <person name="Wei S."/>
            <person name="Zheng Y."/>
            <person name="Lin W."/>
            <person name="Duan Y."/>
            <person name="Cao H."/>
            <person name="Xiong S."/>
            <person name="Wang X."/>
            <person name="Wei L."/>
            <person name="Li C."/>
            <person name="Ma Q."/>
            <person name="Ju M."/>
            <person name="Zhao R."/>
            <person name="Li G."/>
            <person name="Mu C."/>
            <person name="Tian Q."/>
            <person name="Mei H."/>
            <person name="Zhang T."/>
            <person name="Gao T."/>
            <person name="Zhang H."/>
        </authorList>
    </citation>
    <scope>NUCLEOTIDE SEQUENCE</scope>
    <source>
        <strain evidence="2">G02</strain>
    </source>
</reference>
<feature type="region of interest" description="Disordered" evidence="1">
    <location>
        <begin position="83"/>
        <end position="102"/>
    </location>
</feature>
<dbReference type="EMBL" id="JACGWJ010000687">
    <property type="protein sequence ID" value="KAL0289542.1"/>
    <property type="molecule type" value="Genomic_DNA"/>
</dbReference>
<reference evidence="2" key="1">
    <citation type="submission" date="2020-06" db="EMBL/GenBank/DDBJ databases">
        <authorList>
            <person name="Li T."/>
            <person name="Hu X."/>
            <person name="Zhang T."/>
            <person name="Song X."/>
            <person name="Zhang H."/>
            <person name="Dai N."/>
            <person name="Sheng W."/>
            <person name="Hou X."/>
            <person name="Wei L."/>
        </authorList>
    </citation>
    <scope>NUCLEOTIDE SEQUENCE</scope>
    <source>
        <strain evidence="2">G02</strain>
        <tissue evidence="2">Leaf</tissue>
    </source>
</reference>
<dbReference type="AlphaFoldDB" id="A0AAW2J537"/>